<dbReference type="KEGG" id="bmei:Spa11_07030"/>
<feature type="domain" description="Putative zinc-finger" evidence="5">
    <location>
        <begin position="3"/>
        <end position="37"/>
    </location>
</feature>
<dbReference type="PANTHER" id="PTHR37461:SF1">
    <property type="entry name" value="ANTI-SIGMA-K FACTOR RSKA"/>
    <property type="match status" value="1"/>
</dbReference>
<accession>A0A518K430</accession>
<evidence type="ECO:0000256" key="1">
    <source>
        <dbReference type="ARBA" id="ARBA00004167"/>
    </source>
</evidence>
<reference evidence="6 7" key="1">
    <citation type="submission" date="2019-02" db="EMBL/GenBank/DDBJ databases">
        <title>Deep-cultivation of Planctomycetes and their phenomic and genomic characterization uncovers novel biology.</title>
        <authorList>
            <person name="Wiegand S."/>
            <person name="Jogler M."/>
            <person name="Boedeker C."/>
            <person name="Pinto D."/>
            <person name="Vollmers J."/>
            <person name="Rivas-Marin E."/>
            <person name="Kohn T."/>
            <person name="Peeters S.H."/>
            <person name="Heuer A."/>
            <person name="Rast P."/>
            <person name="Oberbeckmann S."/>
            <person name="Bunk B."/>
            <person name="Jeske O."/>
            <person name="Meyerdierks A."/>
            <person name="Storesund J.E."/>
            <person name="Kallscheuer N."/>
            <person name="Luecker S."/>
            <person name="Lage O.M."/>
            <person name="Pohl T."/>
            <person name="Merkel B.J."/>
            <person name="Hornburger P."/>
            <person name="Mueller R.-W."/>
            <person name="Bruemmer F."/>
            <person name="Labrenz M."/>
            <person name="Spormann A.M."/>
            <person name="Op den Camp H."/>
            <person name="Overmann J."/>
            <person name="Amann R."/>
            <person name="Jetten M.S.M."/>
            <person name="Mascher T."/>
            <person name="Medema M.H."/>
            <person name="Devos D.P."/>
            <person name="Kaster A.-K."/>
            <person name="Ovreas L."/>
            <person name="Rohde M."/>
            <person name="Galperin M.Y."/>
            <person name="Jogler C."/>
        </authorList>
    </citation>
    <scope>NUCLEOTIDE SEQUENCE [LARGE SCALE GENOMIC DNA]</scope>
    <source>
        <strain evidence="6 7">Spa11</strain>
    </source>
</reference>
<dbReference type="AlphaFoldDB" id="A0A518K430"/>
<dbReference type="GO" id="GO:0016989">
    <property type="term" value="F:sigma factor antagonist activity"/>
    <property type="evidence" value="ECO:0007669"/>
    <property type="project" value="TreeGrafter"/>
</dbReference>
<protein>
    <recommendedName>
        <fullName evidence="5">Putative zinc-finger domain-containing protein</fullName>
    </recommendedName>
</protein>
<evidence type="ECO:0000313" key="6">
    <source>
        <dbReference type="EMBL" id="QDV72525.1"/>
    </source>
</evidence>
<keyword evidence="4" id="KW-0472">Membrane</keyword>
<dbReference type="InterPro" id="IPR027383">
    <property type="entry name" value="Znf_put"/>
</dbReference>
<dbReference type="Proteomes" id="UP000316426">
    <property type="component" value="Chromosome"/>
</dbReference>
<evidence type="ECO:0000259" key="5">
    <source>
        <dbReference type="Pfam" id="PF13490"/>
    </source>
</evidence>
<dbReference type="RefSeq" id="WP_145107861.1">
    <property type="nucleotide sequence ID" value="NZ_CP036349.1"/>
</dbReference>
<dbReference type="InterPro" id="IPR041916">
    <property type="entry name" value="Anti_sigma_zinc_sf"/>
</dbReference>
<keyword evidence="2" id="KW-0812">Transmembrane</keyword>
<evidence type="ECO:0000256" key="2">
    <source>
        <dbReference type="ARBA" id="ARBA00022692"/>
    </source>
</evidence>
<keyword evidence="3" id="KW-1133">Transmembrane helix</keyword>
<organism evidence="6 7">
    <name type="scientific">Botrimarina mediterranea</name>
    <dbReference type="NCBI Taxonomy" id="2528022"/>
    <lineage>
        <taxon>Bacteria</taxon>
        <taxon>Pseudomonadati</taxon>
        <taxon>Planctomycetota</taxon>
        <taxon>Planctomycetia</taxon>
        <taxon>Pirellulales</taxon>
        <taxon>Lacipirellulaceae</taxon>
        <taxon>Botrimarina</taxon>
    </lineage>
</organism>
<dbReference type="InterPro" id="IPR051474">
    <property type="entry name" value="Anti-sigma-K/W_factor"/>
</dbReference>
<dbReference type="PANTHER" id="PTHR37461">
    <property type="entry name" value="ANTI-SIGMA-K FACTOR RSKA"/>
    <property type="match status" value="1"/>
</dbReference>
<dbReference type="GO" id="GO:0006417">
    <property type="term" value="P:regulation of translation"/>
    <property type="evidence" value="ECO:0007669"/>
    <property type="project" value="TreeGrafter"/>
</dbReference>
<name>A0A518K430_9BACT</name>
<proteinExistence type="predicted"/>
<dbReference type="EMBL" id="CP036349">
    <property type="protein sequence ID" value="QDV72525.1"/>
    <property type="molecule type" value="Genomic_DNA"/>
</dbReference>
<gene>
    <name evidence="6" type="ORF">Spa11_07030</name>
</gene>
<dbReference type="GO" id="GO:0016020">
    <property type="term" value="C:membrane"/>
    <property type="evidence" value="ECO:0007669"/>
    <property type="project" value="UniProtKB-SubCell"/>
</dbReference>
<sequence>MSCDSIRPLLPDYAAGAATEEERALVERHLTSGCEACLIELVELQDAAALLLDAEPLPAPPAHLKTQLLDAIATSATLTSTPKRSAWTIAAWSVAASLAVVAAGVTWLRSPEAADAVKQSIAEAWQERVAKSEREFGVRGARLVSLPITSFRKSVVTHLLYDSVSQQLHVWATHNPLASRSEPNWVWLIDEEGAVIARGELRHASAGRIFAILDVNGLEAEAAKVLLTIESDELEAAPSEEVVEQGVLEIR</sequence>
<keyword evidence="7" id="KW-1185">Reference proteome</keyword>
<evidence type="ECO:0000313" key="7">
    <source>
        <dbReference type="Proteomes" id="UP000316426"/>
    </source>
</evidence>
<comment type="subcellular location">
    <subcellularLocation>
        <location evidence="1">Membrane</location>
        <topology evidence="1">Single-pass membrane protein</topology>
    </subcellularLocation>
</comment>
<dbReference type="Gene3D" id="1.10.10.1320">
    <property type="entry name" value="Anti-sigma factor, zinc-finger domain"/>
    <property type="match status" value="1"/>
</dbReference>
<evidence type="ECO:0000256" key="4">
    <source>
        <dbReference type="ARBA" id="ARBA00023136"/>
    </source>
</evidence>
<dbReference type="Pfam" id="PF13490">
    <property type="entry name" value="zf-HC2"/>
    <property type="match status" value="1"/>
</dbReference>
<evidence type="ECO:0000256" key="3">
    <source>
        <dbReference type="ARBA" id="ARBA00022989"/>
    </source>
</evidence>